<name>A0ABQ7T1Z2_PHRPL</name>
<organism evidence="1 2">
    <name type="scientific">Phrynosoma platyrhinos</name>
    <name type="common">Desert horned lizard</name>
    <dbReference type="NCBI Taxonomy" id="52577"/>
    <lineage>
        <taxon>Eukaryota</taxon>
        <taxon>Metazoa</taxon>
        <taxon>Chordata</taxon>
        <taxon>Craniata</taxon>
        <taxon>Vertebrata</taxon>
        <taxon>Euteleostomi</taxon>
        <taxon>Lepidosauria</taxon>
        <taxon>Squamata</taxon>
        <taxon>Bifurcata</taxon>
        <taxon>Unidentata</taxon>
        <taxon>Episquamata</taxon>
        <taxon>Toxicofera</taxon>
        <taxon>Iguania</taxon>
        <taxon>Phrynosomatidae</taxon>
        <taxon>Phrynosomatinae</taxon>
        <taxon>Phrynosoma</taxon>
    </lineage>
</organism>
<evidence type="ECO:0000313" key="2">
    <source>
        <dbReference type="Proteomes" id="UP000826234"/>
    </source>
</evidence>
<keyword evidence="2" id="KW-1185">Reference proteome</keyword>
<gene>
    <name evidence="1" type="ORF">JD844_006840</name>
</gene>
<dbReference type="Gene3D" id="1.20.5.110">
    <property type="match status" value="1"/>
</dbReference>
<dbReference type="EMBL" id="JAIPUX010001880">
    <property type="protein sequence ID" value="KAH0623744.1"/>
    <property type="molecule type" value="Genomic_DNA"/>
</dbReference>
<dbReference type="Proteomes" id="UP000826234">
    <property type="component" value="Unassembled WGS sequence"/>
</dbReference>
<sequence length="95" mass="10887">MTHPITAQKRSRIAYSDEVRNELLGDDGNSSEIQQLSQDKLIKLREERAHLLDNTERLERSSRRLEAGYQIAVETGKNSESEQIVLLMHSSLHNT</sequence>
<protein>
    <submittedName>
        <fullName evidence="1">Uncharacterized protein</fullName>
    </submittedName>
</protein>
<comment type="caution">
    <text evidence="1">The sequence shown here is derived from an EMBL/GenBank/DDBJ whole genome shotgun (WGS) entry which is preliminary data.</text>
</comment>
<reference evidence="1 2" key="1">
    <citation type="journal article" date="2022" name="Gigascience">
        <title>A chromosome-level genome assembly and annotation of the desert horned lizard, Phrynosoma platyrhinos, provides insight into chromosomal rearrangements among reptiles.</title>
        <authorList>
            <person name="Koochekian N."/>
            <person name="Ascanio A."/>
            <person name="Farleigh K."/>
            <person name="Card D.C."/>
            <person name="Schield D.R."/>
            <person name="Castoe T.A."/>
            <person name="Jezkova T."/>
        </authorList>
    </citation>
    <scope>NUCLEOTIDE SEQUENCE [LARGE SCALE GENOMIC DNA]</scope>
    <source>
        <strain evidence="1">NK-2021</strain>
    </source>
</reference>
<accession>A0ABQ7T1Z2</accession>
<proteinExistence type="predicted"/>
<evidence type="ECO:0000313" key="1">
    <source>
        <dbReference type="EMBL" id="KAH0623744.1"/>
    </source>
</evidence>